<dbReference type="AlphaFoldDB" id="A0A1A6FYH3"/>
<feature type="non-terminal residue" evidence="8">
    <location>
        <position position="153"/>
    </location>
</feature>
<proteinExistence type="predicted"/>
<keyword evidence="4" id="KW-0833">Ubl conjugation pathway</keyword>
<evidence type="ECO:0000256" key="5">
    <source>
        <dbReference type="ARBA" id="ARBA00022801"/>
    </source>
</evidence>
<evidence type="ECO:0000313" key="8">
    <source>
        <dbReference type="EMBL" id="OBS58976.1"/>
    </source>
</evidence>
<keyword evidence="3" id="KW-0645">Protease</keyword>
<dbReference type="GO" id="GO:0005829">
    <property type="term" value="C:cytosol"/>
    <property type="evidence" value="ECO:0007669"/>
    <property type="project" value="TreeGrafter"/>
</dbReference>
<feature type="domain" description="USP" evidence="7">
    <location>
        <begin position="1"/>
        <end position="153"/>
    </location>
</feature>
<dbReference type="SUPFAM" id="SSF54001">
    <property type="entry name" value="Cysteine proteinases"/>
    <property type="match status" value="1"/>
</dbReference>
<dbReference type="InterPro" id="IPR050164">
    <property type="entry name" value="Peptidase_C19"/>
</dbReference>
<dbReference type="EMBL" id="LZPO01109583">
    <property type="protein sequence ID" value="OBS58976.1"/>
    <property type="molecule type" value="Genomic_DNA"/>
</dbReference>
<comment type="caution">
    <text evidence="8">The sequence shown here is derived from an EMBL/GenBank/DDBJ whole genome shotgun (WGS) entry which is preliminary data.</text>
</comment>
<dbReference type="PANTHER" id="PTHR24006:SF727">
    <property type="entry name" value="UBIQUITIN CARBOXYL-TERMINAL HYDROLASE 42"/>
    <property type="match status" value="1"/>
</dbReference>
<dbReference type="PROSITE" id="PS00973">
    <property type="entry name" value="USP_2"/>
    <property type="match status" value="1"/>
</dbReference>
<dbReference type="PANTHER" id="PTHR24006">
    <property type="entry name" value="UBIQUITIN CARBOXYL-TERMINAL HYDROLASE"/>
    <property type="match status" value="1"/>
</dbReference>
<evidence type="ECO:0000313" key="9">
    <source>
        <dbReference type="Proteomes" id="UP000092124"/>
    </source>
</evidence>
<sequence>MMCIMQTHITQALSNPGDVIKLMFVINEMRLKCINCKGVSDTFNPYLDIALEIEGVKYPEYLDIRSYMSQHNGEPIIYGLYAVLVHTGFNCHAGHYFCYVKVVTGKQVVSFAIVSISLPLINIYELLFKNSKLKINCEYTTLEWHHASERLAK</sequence>
<dbReference type="Pfam" id="PF00443">
    <property type="entry name" value="UCH"/>
    <property type="match status" value="1"/>
</dbReference>
<organism evidence="8 9">
    <name type="scientific">Neotoma lepida</name>
    <name type="common">Desert woodrat</name>
    <dbReference type="NCBI Taxonomy" id="56216"/>
    <lineage>
        <taxon>Eukaryota</taxon>
        <taxon>Metazoa</taxon>
        <taxon>Chordata</taxon>
        <taxon>Craniata</taxon>
        <taxon>Vertebrata</taxon>
        <taxon>Euteleostomi</taxon>
        <taxon>Mammalia</taxon>
        <taxon>Eutheria</taxon>
        <taxon>Euarchontoglires</taxon>
        <taxon>Glires</taxon>
        <taxon>Rodentia</taxon>
        <taxon>Myomorpha</taxon>
        <taxon>Muroidea</taxon>
        <taxon>Cricetidae</taxon>
        <taxon>Neotominae</taxon>
        <taxon>Neotoma</taxon>
    </lineage>
</organism>
<dbReference type="GO" id="GO:0006508">
    <property type="term" value="P:proteolysis"/>
    <property type="evidence" value="ECO:0007669"/>
    <property type="project" value="UniProtKB-KW"/>
</dbReference>
<dbReference type="GO" id="GO:0016579">
    <property type="term" value="P:protein deubiquitination"/>
    <property type="evidence" value="ECO:0007669"/>
    <property type="project" value="InterPro"/>
</dbReference>
<dbReference type="GO" id="GO:0005634">
    <property type="term" value="C:nucleus"/>
    <property type="evidence" value="ECO:0007669"/>
    <property type="project" value="TreeGrafter"/>
</dbReference>
<dbReference type="GO" id="GO:0042981">
    <property type="term" value="P:regulation of apoptotic process"/>
    <property type="evidence" value="ECO:0007669"/>
    <property type="project" value="TreeGrafter"/>
</dbReference>
<name>A0A1A6FYH3_NEOLE</name>
<dbReference type="InterPro" id="IPR028889">
    <property type="entry name" value="USP"/>
</dbReference>
<keyword evidence="9" id="KW-1185">Reference proteome</keyword>
<evidence type="ECO:0000256" key="1">
    <source>
        <dbReference type="ARBA" id="ARBA00000707"/>
    </source>
</evidence>
<dbReference type="Gene3D" id="3.90.70.10">
    <property type="entry name" value="Cysteine proteinases"/>
    <property type="match status" value="1"/>
</dbReference>
<keyword evidence="6" id="KW-0788">Thiol protease</keyword>
<comment type="catalytic activity">
    <reaction evidence="1">
        <text>Thiol-dependent hydrolysis of ester, thioester, amide, peptide and isopeptide bonds formed by the C-terminal Gly of ubiquitin (a 76-residue protein attached to proteins as an intracellular targeting signal).</text>
        <dbReference type="EC" id="3.4.19.12"/>
    </reaction>
</comment>
<accession>A0A1A6FYH3</accession>
<dbReference type="InterPro" id="IPR001394">
    <property type="entry name" value="Peptidase_C19_UCH"/>
</dbReference>
<dbReference type="InterPro" id="IPR038765">
    <property type="entry name" value="Papain-like_cys_pep_sf"/>
</dbReference>
<evidence type="ECO:0000256" key="4">
    <source>
        <dbReference type="ARBA" id="ARBA00022786"/>
    </source>
</evidence>
<reference evidence="8 9" key="1">
    <citation type="submission" date="2016-06" db="EMBL/GenBank/DDBJ databases">
        <title>The Draft Genome Sequence and Annotation of the Desert Woodrat Neotoma lepida.</title>
        <authorList>
            <person name="Campbell M."/>
            <person name="Oakeson K.F."/>
            <person name="Yandell M."/>
            <person name="Halpert J.R."/>
            <person name="Dearing D."/>
        </authorList>
    </citation>
    <scope>NUCLEOTIDE SEQUENCE [LARGE SCALE GENOMIC DNA]</scope>
    <source>
        <strain evidence="8">417</strain>
        <tissue evidence="8">Liver</tissue>
    </source>
</reference>
<dbReference type="OrthoDB" id="420187at2759"/>
<protein>
    <recommendedName>
        <fullName evidence="2">ubiquitinyl hydrolase 1</fullName>
        <ecNumber evidence="2">3.4.19.12</ecNumber>
    </recommendedName>
</protein>
<evidence type="ECO:0000256" key="3">
    <source>
        <dbReference type="ARBA" id="ARBA00022670"/>
    </source>
</evidence>
<evidence type="ECO:0000256" key="6">
    <source>
        <dbReference type="ARBA" id="ARBA00022807"/>
    </source>
</evidence>
<dbReference type="PROSITE" id="PS50235">
    <property type="entry name" value="USP_3"/>
    <property type="match status" value="1"/>
</dbReference>
<gene>
    <name evidence="8" type="ORF">A6R68_09899</name>
</gene>
<dbReference type="GO" id="GO:0004843">
    <property type="term" value="F:cysteine-type deubiquitinase activity"/>
    <property type="evidence" value="ECO:0007669"/>
    <property type="project" value="UniProtKB-EC"/>
</dbReference>
<evidence type="ECO:0000259" key="7">
    <source>
        <dbReference type="PROSITE" id="PS50235"/>
    </source>
</evidence>
<keyword evidence="5" id="KW-0378">Hydrolase</keyword>
<dbReference type="Proteomes" id="UP000092124">
    <property type="component" value="Unassembled WGS sequence"/>
</dbReference>
<evidence type="ECO:0000256" key="2">
    <source>
        <dbReference type="ARBA" id="ARBA00012759"/>
    </source>
</evidence>
<dbReference type="STRING" id="56216.A0A1A6FYH3"/>
<dbReference type="EC" id="3.4.19.12" evidence="2"/>
<dbReference type="InterPro" id="IPR018200">
    <property type="entry name" value="USP_CS"/>
</dbReference>